<reference evidence="2 3" key="1">
    <citation type="submission" date="2024-09" db="EMBL/GenBank/DDBJ databases">
        <title>Chromosome-scale assembly of Riccia sorocarpa.</title>
        <authorList>
            <person name="Paukszto L."/>
        </authorList>
    </citation>
    <scope>NUCLEOTIDE SEQUENCE [LARGE SCALE GENOMIC DNA]</scope>
    <source>
        <strain evidence="2">LP-2024</strain>
        <tissue evidence="2">Aerial parts of the thallus</tissue>
    </source>
</reference>
<protein>
    <recommendedName>
        <fullName evidence="4">BTB domain-containing protein</fullName>
    </recommendedName>
</protein>
<evidence type="ECO:0000313" key="2">
    <source>
        <dbReference type="EMBL" id="KAL3688851.1"/>
    </source>
</evidence>
<evidence type="ECO:0000313" key="3">
    <source>
        <dbReference type="Proteomes" id="UP001633002"/>
    </source>
</evidence>
<evidence type="ECO:0008006" key="4">
    <source>
        <dbReference type="Google" id="ProtNLM"/>
    </source>
</evidence>
<dbReference type="InterPro" id="IPR013320">
    <property type="entry name" value="ConA-like_dom_sf"/>
</dbReference>
<organism evidence="2 3">
    <name type="scientific">Riccia sorocarpa</name>
    <dbReference type="NCBI Taxonomy" id="122646"/>
    <lineage>
        <taxon>Eukaryota</taxon>
        <taxon>Viridiplantae</taxon>
        <taxon>Streptophyta</taxon>
        <taxon>Embryophyta</taxon>
        <taxon>Marchantiophyta</taxon>
        <taxon>Marchantiopsida</taxon>
        <taxon>Marchantiidae</taxon>
        <taxon>Marchantiales</taxon>
        <taxon>Ricciaceae</taxon>
        <taxon>Riccia</taxon>
    </lineage>
</organism>
<dbReference type="InterPro" id="IPR011333">
    <property type="entry name" value="SKP1/BTB/POZ_sf"/>
</dbReference>
<evidence type="ECO:0000256" key="1">
    <source>
        <dbReference type="ARBA" id="ARBA00004906"/>
    </source>
</evidence>
<keyword evidence="3" id="KW-1185">Reference proteome</keyword>
<dbReference type="AlphaFoldDB" id="A0ABD3HDB6"/>
<proteinExistence type="predicted"/>
<dbReference type="Gene3D" id="3.30.710.10">
    <property type="entry name" value="Potassium Channel Kv1.1, Chain A"/>
    <property type="match status" value="1"/>
</dbReference>
<dbReference type="EMBL" id="JBJQOH010000004">
    <property type="protein sequence ID" value="KAL3688851.1"/>
    <property type="molecule type" value="Genomic_DNA"/>
</dbReference>
<dbReference type="Proteomes" id="UP001633002">
    <property type="component" value="Unassembled WGS sequence"/>
</dbReference>
<accession>A0ABD3HDB6</accession>
<name>A0ABD3HDB6_9MARC</name>
<sequence length="507" mass="57868">MTIDGGISSRLMSDERWLPPYEVTVEYCVEEFERDESLDLVEDLQSMVNNREYSDMTFLCKDGREIHASRMLLAASCCQVLLIRTTGGRHVEKTGNFSIGKTPLRIHGGYAELLRMVQILVSHDLSEVTISNLSKDAFMFYLKSIREQWPPTLTSSWMWSLEEYRKLTQVLIWCLRSAGSKDVACLSSTQSVARFLRNGDQLELFKNTRPGLLSGHPSEVALKDFEILLPDSTKNDFSALIAMVNLTCIHPDVLFTVVNPSRIIDAEELTKVLRIQAVLDCHCLRNSCLRSTPNLFCRRTDLRVPTSRIAFERCNSRTRDQRTYHADTQMHFYGNYQWTIVPSLQDGFNISSRKEETELLAGLQIGFCKRLYGESLPDSMYELSLPLSRDKRGWVLEISDDAGSAKFQCYPPWGQNPWVWVLPAGKQFTLDKGIEVRLNIPDQICSFSYDESSISVALRNLQGGFLYPAVSFQSILLRVSIIFREGFDQEVVSTDEGFKRGEVYIDQ</sequence>
<gene>
    <name evidence="2" type="ORF">R1sor_015160</name>
</gene>
<dbReference type="SUPFAM" id="SSF49899">
    <property type="entry name" value="Concanavalin A-like lectins/glucanases"/>
    <property type="match status" value="1"/>
</dbReference>
<comment type="caution">
    <text evidence="2">The sequence shown here is derived from an EMBL/GenBank/DDBJ whole genome shotgun (WGS) entry which is preliminary data.</text>
</comment>
<comment type="pathway">
    <text evidence="1">Protein modification; protein ubiquitination.</text>
</comment>